<keyword evidence="4" id="KW-1185">Reference proteome</keyword>
<protein>
    <recommendedName>
        <fullName evidence="2">CCHC-type domain-containing protein</fullName>
    </recommendedName>
</protein>
<accession>A0A9X0CDG9</accession>
<evidence type="ECO:0000313" key="3">
    <source>
        <dbReference type="EMBL" id="KAJ7328623.1"/>
    </source>
</evidence>
<dbReference type="Pfam" id="PF00098">
    <property type="entry name" value="zf-CCHC"/>
    <property type="match status" value="2"/>
</dbReference>
<organism evidence="3 4">
    <name type="scientific">Desmophyllum pertusum</name>
    <dbReference type="NCBI Taxonomy" id="174260"/>
    <lineage>
        <taxon>Eukaryota</taxon>
        <taxon>Metazoa</taxon>
        <taxon>Cnidaria</taxon>
        <taxon>Anthozoa</taxon>
        <taxon>Hexacorallia</taxon>
        <taxon>Scleractinia</taxon>
        <taxon>Caryophylliina</taxon>
        <taxon>Caryophylliidae</taxon>
        <taxon>Desmophyllum</taxon>
    </lineage>
</organism>
<dbReference type="Pfam" id="PF09588">
    <property type="entry name" value="YqaJ"/>
    <property type="match status" value="1"/>
</dbReference>
<gene>
    <name evidence="3" type="ORF">OS493_023892</name>
</gene>
<dbReference type="GO" id="GO:0006281">
    <property type="term" value="P:DNA repair"/>
    <property type="evidence" value="ECO:0007669"/>
    <property type="project" value="UniProtKB-ARBA"/>
</dbReference>
<dbReference type="InterPro" id="IPR011604">
    <property type="entry name" value="PDDEXK-like_dom_sf"/>
</dbReference>
<dbReference type="SUPFAM" id="SSF52980">
    <property type="entry name" value="Restriction endonuclease-like"/>
    <property type="match status" value="1"/>
</dbReference>
<evidence type="ECO:0000259" key="2">
    <source>
        <dbReference type="PROSITE" id="PS50158"/>
    </source>
</evidence>
<evidence type="ECO:0000256" key="1">
    <source>
        <dbReference type="PROSITE-ProRule" id="PRU00047"/>
    </source>
</evidence>
<name>A0A9X0CDG9_9CNID</name>
<keyword evidence="1" id="KW-0863">Zinc-finger</keyword>
<keyword evidence="1" id="KW-0862">Zinc</keyword>
<dbReference type="Gene3D" id="3.90.320.10">
    <property type="match status" value="1"/>
</dbReference>
<dbReference type="SUPFAM" id="SSF57756">
    <property type="entry name" value="Retrovirus zinc finger-like domains"/>
    <property type="match status" value="1"/>
</dbReference>
<feature type="domain" description="CCHC-type" evidence="2">
    <location>
        <begin position="145"/>
        <end position="161"/>
    </location>
</feature>
<sequence>MNVHANQIIVNAMKNEVNSQHLLDFISCLDHGLRMHYFNKESWSENSLTKALVALKKDSILMALWNNMLTKMHVTHMDNELARDLLFLFVKKFTKRRCVTYLAVDGFGPSAHQDNSAIRQLLKKYDILAEKKETVTDLTDKSKSKCHGCGELGHWVRDCPKGYNKAWLTTQQCFKCGQLGHFRRDCRFQMIRQKSKSPSFCSIKQTTKPEKKMWYHPTTALPKMIGTLHSYDLQTNDKYVPLSVDNSNPKTTKQQSDEWFNFRKGKINGSKAAVSLGWLGKPVMEDYWSQLRQGEVTTNSKTSSKNNLAMKWGSMCENSAMTTYLSKFLSKTILIARLVKLEFI</sequence>
<comment type="caution">
    <text evidence="3">The sequence shown here is derived from an EMBL/GenBank/DDBJ whole genome shotgun (WGS) entry which is preliminary data.</text>
</comment>
<dbReference type="OrthoDB" id="425619at2759"/>
<dbReference type="InterPro" id="IPR036875">
    <property type="entry name" value="Znf_CCHC_sf"/>
</dbReference>
<keyword evidence="1" id="KW-0479">Metal-binding</keyword>
<dbReference type="Gene3D" id="4.10.60.10">
    <property type="entry name" value="Zinc finger, CCHC-type"/>
    <property type="match status" value="2"/>
</dbReference>
<dbReference type="GO" id="GO:0008270">
    <property type="term" value="F:zinc ion binding"/>
    <property type="evidence" value="ECO:0007669"/>
    <property type="project" value="UniProtKB-KW"/>
</dbReference>
<feature type="domain" description="CCHC-type" evidence="2">
    <location>
        <begin position="173"/>
        <end position="187"/>
    </location>
</feature>
<dbReference type="Proteomes" id="UP001163046">
    <property type="component" value="Unassembled WGS sequence"/>
</dbReference>
<dbReference type="AlphaFoldDB" id="A0A9X0CDG9"/>
<reference evidence="3" key="1">
    <citation type="submission" date="2023-01" db="EMBL/GenBank/DDBJ databases">
        <title>Genome assembly of the deep-sea coral Lophelia pertusa.</title>
        <authorList>
            <person name="Herrera S."/>
            <person name="Cordes E."/>
        </authorList>
    </citation>
    <scope>NUCLEOTIDE SEQUENCE</scope>
    <source>
        <strain evidence="3">USNM1676648</strain>
        <tissue evidence="3">Polyp</tissue>
    </source>
</reference>
<proteinExistence type="predicted"/>
<dbReference type="InterPro" id="IPR019080">
    <property type="entry name" value="YqaJ_viral_recombinase"/>
</dbReference>
<evidence type="ECO:0000313" key="4">
    <source>
        <dbReference type="Proteomes" id="UP001163046"/>
    </source>
</evidence>
<dbReference type="GO" id="GO:0003676">
    <property type="term" value="F:nucleic acid binding"/>
    <property type="evidence" value="ECO:0007669"/>
    <property type="project" value="InterPro"/>
</dbReference>
<dbReference type="PROSITE" id="PS50158">
    <property type="entry name" value="ZF_CCHC"/>
    <property type="match status" value="2"/>
</dbReference>
<dbReference type="InterPro" id="IPR001878">
    <property type="entry name" value="Znf_CCHC"/>
</dbReference>
<dbReference type="SMART" id="SM00343">
    <property type="entry name" value="ZnF_C2HC"/>
    <property type="match status" value="2"/>
</dbReference>
<dbReference type="EMBL" id="MU827795">
    <property type="protein sequence ID" value="KAJ7328623.1"/>
    <property type="molecule type" value="Genomic_DNA"/>
</dbReference>
<dbReference type="InterPro" id="IPR011335">
    <property type="entry name" value="Restrct_endonuc-II-like"/>
</dbReference>